<dbReference type="Pfam" id="PF07648">
    <property type="entry name" value="Kazal_2"/>
    <property type="match status" value="1"/>
</dbReference>
<keyword evidence="6 8" id="KW-0472">Membrane</keyword>
<feature type="transmembrane region" description="Helical" evidence="8">
    <location>
        <begin position="408"/>
        <end position="428"/>
    </location>
</feature>
<accession>A0A2G9RDM6</accession>
<keyword evidence="8" id="KW-0813">Transport</keyword>
<dbReference type="NCBIfam" id="TIGR00805">
    <property type="entry name" value="oat"/>
    <property type="match status" value="1"/>
</dbReference>
<dbReference type="InterPro" id="IPR002350">
    <property type="entry name" value="Kazal_dom"/>
</dbReference>
<reference evidence="12" key="1">
    <citation type="journal article" date="2017" name="Nat. Commun.">
        <title>The North American bullfrog draft genome provides insight into hormonal regulation of long noncoding RNA.</title>
        <authorList>
            <person name="Hammond S.A."/>
            <person name="Warren R.L."/>
            <person name="Vandervalk B.P."/>
            <person name="Kucuk E."/>
            <person name="Khan H."/>
            <person name="Gibb E.A."/>
            <person name="Pandoh P."/>
            <person name="Kirk H."/>
            <person name="Zhao Y."/>
            <person name="Jones M."/>
            <person name="Mungall A.J."/>
            <person name="Coope R."/>
            <person name="Pleasance S."/>
            <person name="Moore R.A."/>
            <person name="Holt R.A."/>
            <person name="Round J.M."/>
            <person name="Ohora S."/>
            <person name="Walle B.V."/>
            <person name="Veldhoen N."/>
            <person name="Helbing C.C."/>
            <person name="Birol I."/>
        </authorList>
    </citation>
    <scope>NUCLEOTIDE SEQUENCE [LARGE SCALE GENOMIC DNA]</scope>
</reference>
<dbReference type="GO" id="GO:0043252">
    <property type="term" value="P:sodium-independent organic anion transport"/>
    <property type="evidence" value="ECO:0007669"/>
    <property type="project" value="TreeGrafter"/>
</dbReference>
<evidence type="ECO:0000313" key="12">
    <source>
        <dbReference type="Proteomes" id="UP000228934"/>
    </source>
</evidence>
<name>A0A2G9RDM6_AQUCT</name>
<dbReference type="Pfam" id="PF03137">
    <property type="entry name" value="OATP"/>
    <property type="match status" value="1"/>
</dbReference>
<dbReference type="PANTHER" id="PTHR11388:SF99">
    <property type="entry name" value="SOLUTE CARRIER ORGANIC ANION TRANSPORTER FAMILY MEMBER 1C1"/>
    <property type="match status" value="1"/>
</dbReference>
<keyword evidence="5 8" id="KW-1133">Transmembrane helix</keyword>
<dbReference type="EMBL" id="KV945283">
    <property type="protein sequence ID" value="PIO25865.1"/>
    <property type="molecule type" value="Genomic_DNA"/>
</dbReference>
<comment type="subcellular location">
    <subcellularLocation>
        <location evidence="1 8">Cell membrane</location>
        <topology evidence="1 8">Multi-pass membrane protein</topology>
    </subcellularLocation>
</comment>
<dbReference type="InterPro" id="IPR036058">
    <property type="entry name" value="Kazal_dom_sf"/>
</dbReference>
<feature type="domain" description="Major facilitator superfamily (MFS) profile" evidence="9">
    <location>
        <begin position="31"/>
        <end position="591"/>
    </location>
</feature>
<evidence type="ECO:0000256" key="4">
    <source>
        <dbReference type="ARBA" id="ARBA00022692"/>
    </source>
</evidence>
<dbReference type="SUPFAM" id="SSF103473">
    <property type="entry name" value="MFS general substrate transporter"/>
    <property type="match status" value="1"/>
</dbReference>
<dbReference type="GO" id="GO:0015347">
    <property type="term" value="F:sodium-independent organic anion transmembrane transporter activity"/>
    <property type="evidence" value="ECO:0007669"/>
    <property type="project" value="TreeGrafter"/>
</dbReference>
<dbReference type="GO" id="GO:0016323">
    <property type="term" value="C:basolateral plasma membrane"/>
    <property type="evidence" value="ECO:0007669"/>
    <property type="project" value="TreeGrafter"/>
</dbReference>
<keyword evidence="8" id="KW-0406">Ion transport</keyword>
<dbReference type="Gene3D" id="1.20.1250.20">
    <property type="entry name" value="MFS general substrate transporter like domains"/>
    <property type="match status" value="1"/>
</dbReference>
<dbReference type="Proteomes" id="UP000228934">
    <property type="component" value="Unassembled WGS sequence"/>
</dbReference>
<feature type="transmembrane region" description="Helical" evidence="8">
    <location>
        <begin position="376"/>
        <end position="396"/>
    </location>
</feature>
<keyword evidence="7" id="KW-1015">Disulfide bond</keyword>
<feature type="transmembrane region" description="Helical" evidence="8">
    <location>
        <begin position="532"/>
        <end position="558"/>
    </location>
</feature>
<feature type="transmembrane region" description="Helical" evidence="8">
    <location>
        <begin position="208"/>
        <end position="238"/>
    </location>
</feature>
<keyword evidence="12" id="KW-1185">Reference proteome</keyword>
<keyword evidence="4 8" id="KW-0812">Transmembrane</keyword>
<dbReference type="AlphaFoldDB" id="A0A2G9RDM6"/>
<feature type="transmembrane region" description="Helical" evidence="8">
    <location>
        <begin position="97"/>
        <end position="118"/>
    </location>
</feature>
<protein>
    <recommendedName>
        <fullName evidence="8">Solute carrier organic anion transporter family member</fullName>
    </recommendedName>
</protein>
<dbReference type="GO" id="GO:0015125">
    <property type="term" value="F:bile acid transmembrane transporter activity"/>
    <property type="evidence" value="ECO:0007669"/>
    <property type="project" value="TreeGrafter"/>
</dbReference>
<comment type="similarity">
    <text evidence="2 8">Belongs to the organo anion transporter (TC 2.A.60) family.</text>
</comment>
<evidence type="ECO:0000259" key="10">
    <source>
        <dbReference type="PROSITE" id="PS51465"/>
    </source>
</evidence>
<feature type="transmembrane region" description="Helical" evidence="8">
    <location>
        <begin position="338"/>
        <end position="356"/>
    </location>
</feature>
<feature type="transmembrane region" description="Helical" evidence="8">
    <location>
        <begin position="30"/>
        <end position="49"/>
    </location>
</feature>
<dbReference type="SUPFAM" id="SSF100895">
    <property type="entry name" value="Kazal-type serine protease inhibitors"/>
    <property type="match status" value="1"/>
</dbReference>
<dbReference type="InterPro" id="IPR004156">
    <property type="entry name" value="OATP"/>
</dbReference>
<feature type="transmembrane region" description="Helical" evidence="8">
    <location>
        <begin position="69"/>
        <end position="90"/>
    </location>
</feature>
<gene>
    <name evidence="11" type="ORF">AB205_0074410</name>
</gene>
<dbReference type="InterPro" id="IPR036259">
    <property type="entry name" value="MFS_trans_sf"/>
</dbReference>
<organism evidence="11 12">
    <name type="scientific">Aquarana catesbeiana</name>
    <name type="common">American bullfrog</name>
    <name type="synonym">Rana catesbeiana</name>
    <dbReference type="NCBI Taxonomy" id="8400"/>
    <lineage>
        <taxon>Eukaryota</taxon>
        <taxon>Metazoa</taxon>
        <taxon>Chordata</taxon>
        <taxon>Craniata</taxon>
        <taxon>Vertebrata</taxon>
        <taxon>Euteleostomi</taxon>
        <taxon>Amphibia</taxon>
        <taxon>Batrachia</taxon>
        <taxon>Anura</taxon>
        <taxon>Neobatrachia</taxon>
        <taxon>Ranoidea</taxon>
        <taxon>Ranidae</taxon>
        <taxon>Aquarana</taxon>
    </lineage>
</organism>
<dbReference type="PROSITE" id="PS51465">
    <property type="entry name" value="KAZAL_2"/>
    <property type="match status" value="1"/>
</dbReference>
<comment type="caution">
    <text evidence="8">Lacks conserved residue(s) required for the propagation of feature annotation.</text>
</comment>
<keyword evidence="3" id="KW-1003">Cell membrane</keyword>
<proteinExistence type="inferred from homology"/>
<evidence type="ECO:0000256" key="6">
    <source>
        <dbReference type="ARBA" id="ARBA00023136"/>
    </source>
</evidence>
<evidence type="ECO:0000256" key="1">
    <source>
        <dbReference type="ARBA" id="ARBA00004651"/>
    </source>
</evidence>
<dbReference type="GO" id="GO:0006811">
    <property type="term" value="P:monoatomic ion transport"/>
    <property type="evidence" value="ECO:0007669"/>
    <property type="project" value="UniProtKB-KW"/>
</dbReference>
<dbReference type="OrthoDB" id="5062115at2759"/>
<evidence type="ECO:0000256" key="5">
    <source>
        <dbReference type="ARBA" id="ARBA00022989"/>
    </source>
</evidence>
<dbReference type="InterPro" id="IPR020846">
    <property type="entry name" value="MFS_dom"/>
</dbReference>
<evidence type="ECO:0000256" key="7">
    <source>
        <dbReference type="ARBA" id="ARBA00023157"/>
    </source>
</evidence>
<sequence>MCQCPGLSAKKRCCEGLKVACTHWHPSPQIFLAAMCFVYFAKALSGSYLKSTITQIEKRFEIPSSLVGIIDGSFEIGNLLVILLVSYFGAKLHRPKLIGSGCLLMSLGTFLIAVPHFIMGRYTYEGTPFHPFNSTIAVPPCLRDSKDQKLYSEIEKSRMNTDHGCDGDLASTMWLCVLLGNLLRGVGEAPIQPLGISYIDDYAREDNTAFYIGCIQTAAVIGPIFGFLLGSFCASLFVDVGFVDLNQVPITPQDSRWVGAWWLGYLVAGAISLFATIPFWFLPKEQPRPDLRKNSSTPSEQSKFILEDLKDPKIEGQLLRMSKDFLPSLKDLLGNPVFFLYLCGSVFQFNSLVGMVTYKPKYIEQQYGQTSTQTNLIIGLINIPAVALGIFSGGLIMKKFRINILGAAKLLLISAVIGYLMLMTLFVLGCERSTVAGLTFSYEGSAQISSQESPNSQCNLQCLCPKDHWDPVCGDNGVTYYSACYAGCRMSNRTGNTAVYYNCSCVMQPLLGLSGGSATAGPCSKGRHCSRMFLYFMAISVVTSFTLSLGGTPGYILLLRCIKPELKSLALGIYTMAIRVLGKNKLDTVIV</sequence>
<evidence type="ECO:0000256" key="3">
    <source>
        <dbReference type="ARBA" id="ARBA00022475"/>
    </source>
</evidence>
<evidence type="ECO:0000259" key="9">
    <source>
        <dbReference type="PROSITE" id="PS50850"/>
    </source>
</evidence>
<feature type="domain" description="Kazal-like" evidence="10">
    <location>
        <begin position="452"/>
        <end position="507"/>
    </location>
</feature>
<dbReference type="PROSITE" id="PS50850">
    <property type="entry name" value="MFS"/>
    <property type="match status" value="1"/>
</dbReference>
<evidence type="ECO:0000256" key="2">
    <source>
        <dbReference type="ARBA" id="ARBA00009657"/>
    </source>
</evidence>
<evidence type="ECO:0000313" key="11">
    <source>
        <dbReference type="EMBL" id="PIO25865.1"/>
    </source>
</evidence>
<dbReference type="Gene3D" id="3.30.60.30">
    <property type="match status" value="1"/>
</dbReference>
<feature type="transmembrane region" description="Helical" evidence="8">
    <location>
        <begin position="258"/>
        <end position="282"/>
    </location>
</feature>
<evidence type="ECO:0000256" key="8">
    <source>
        <dbReference type="RuleBase" id="RU362056"/>
    </source>
</evidence>
<dbReference type="PANTHER" id="PTHR11388">
    <property type="entry name" value="ORGANIC ANION TRANSPORTER"/>
    <property type="match status" value="1"/>
</dbReference>